<comment type="similarity">
    <text evidence="3">Belongs to the D-isomer specific 2-hydroxyacid dehydrogenase family.</text>
</comment>
<dbReference type="CDD" id="cd05301">
    <property type="entry name" value="GDH"/>
    <property type="match status" value="1"/>
</dbReference>
<sequence>MAKPVVYVTRKIPDAGLKILRQRLTVKHWDSEDAIPRDELLKNVAGVDGILCTISDKIDKELLEAAGSNLKAISTMSVGETHIDKQECDRRLVHVANAPEVASDSAAEFTVALVLLTARRLLEGMEAVVSGEWGPWRPMWIVGFEMVDRTLGIFGFGRVGFGVARRLRPFNVGKIIYHDLFRAGYADQVDAKLVTFDTLLNESDILCICCNVTAQTVHAFDKEAFSKMKAGSILVNTARGTVINQDDLAEALDAGIPHAAALDVTEPEPLPLDHPLMVHPRCIISPHMGTATMDTRINMAVAAAKNLDVMLLGMPDSGENWL</sequence>
<protein>
    <recommendedName>
        <fullName evidence="2">Glyoxylate reductase/hydroxypyruvate reductase</fullName>
    </recommendedName>
</protein>
<dbReference type="PANTHER" id="PTHR10996:SF277">
    <property type="entry name" value="GLYOXYLATE REDUCTASE_HYDROXYPYRUVATE REDUCTASE"/>
    <property type="match status" value="1"/>
</dbReference>
<evidence type="ECO:0000256" key="1">
    <source>
        <dbReference type="ARBA" id="ARBA00023002"/>
    </source>
</evidence>
<dbReference type="Gene3D" id="3.40.50.720">
    <property type="entry name" value="NAD(P)-binding Rossmann-like Domain"/>
    <property type="match status" value="2"/>
</dbReference>
<dbReference type="InterPro" id="IPR006139">
    <property type="entry name" value="D-isomer_2_OHA_DH_cat_dom"/>
</dbReference>
<dbReference type="FunFam" id="3.40.50.720:FF:000026">
    <property type="entry name" value="Glyoxylate/hydroxypyruvate reductase B"/>
    <property type="match status" value="1"/>
</dbReference>
<feature type="domain" description="D-isomer specific 2-hydroxyacid dehydrogenase catalytic" evidence="4">
    <location>
        <begin position="6"/>
        <end position="312"/>
    </location>
</feature>
<proteinExistence type="inferred from homology"/>
<evidence type="ECO:0000313" key="7">
    <source>
        <dbReference type="Proteomes" id="UP001519460"/>
    </source>
</evidence>
<dbReference type="AlphaFoldDB" id="A0ABD0L4C4"/>
<dbReference type="InterPro" id="IPR006140">
    <property type="entry name" value="D-isomer_DH_NAD-bd"/>
</dbReference>
<evidence type="ECO:0000256" key="2">
    <source>
        <dbReference type="ARBA" id="ARBA00073306"/>
    </source>
</evidence>
<dbReference type="Proteomes" id="UP001519460">
    <property type="component" value="Unassembled WGS sequence"/>
</dbReference>
<evidence type="ECO:0000259" key="4">
    <source>
        <dbReference type="Pfam" id="PF00389"/>
    </source>
</evidence>
<dbReference type="PANTHER" id="PTHR10996">
    <property type="entry name" value="2-HYDROXYACID DEHYDROGENASE-RELATED"/>
    <property type="match status" value="1"/>
</dbReference>
<dbReference type="Pfam" id="PF02826">
    <property type="entry name" value="2-Hacid_dh_C"/>
    <property type="match status" value="1"/>
</dbReference>
<evidence type="ECO:0000256" key="3">
    <source>
        <dbReference type="RuleBase" id="RU003719"/>
    </source>
</evidence>
<dbReference type="GO" id="GO:0016491">
    <property type="term" value="F:oxidoreductase activity"/>
    <property type="evidence" value="ECO:0007669"/>
    <property type="project" value="UniProtKB-KW"/>
</dbReference>
<dbReference type="Pfam" id="PF00389">
    <property type="entry name" value="2-Hacid_dh"/>
    <property type="match status" value="1"/>
</dbReference>
<dbReference type="InterPro" id="IPR050223">
    <property type="entry name" value="D-isomer_2-hydroxyacid_DH"/>
</dbReference>
<dbReference type="InterPro" id="IPR036291">
    <property type="entry name" value="NAD(P)-bd_dom_sf"/>
</dbReference>
<reference evidence="6 7" key="1">
    <citation type="journal article" date="2023" name="Sci. Data">
        <title>Genome assembly of the Korean intertidal mud-creeper Batillaria attramentaria.</title>
        <authorList>
            <person name="Patra A.K."/>
            <person name="Ho P.T."/>
            <person name="Jun S."/>
            <person name="Lee S.J."/>
            <person name="Kim Y."/>
            <person name="Won Y.J."/>
        </authorList>
    </citation>
    <scope>NUCLEOTIDE SEQUENCE [LARGE SCALE GENOMIC DNA]</scope>
    <source>
        <strain evidence="6">Wonlab-2016</strain>
    </source>
</reference>
<organism evidence="6 7">
    <name type="scientific">Batillaria attramentaria</name>
    <dbReference type="NCBI Taxonomy" id="370345"/>
    <lineage>
        <taxon>Eukaryota</taxon>
        <taxon>Metazoa</taxon>
        <taxon>Spiralia</taxon>
        <taxon>Lophotrochozoa</taxon>
        <taxon>Mollusca</taxon>
        <taxon>Gastropoda</taxon>
        <taxon>Caenogastropoda</taxon>
        <taxon>Sorbeoconcha</taxon>
        <taxon>Cerithioidea</taxon>
        <taxon>Batillariidae</taxon>
        <taxon>Batillaria</taxon>
    </lineage>
</organism>
<comment type="caution">
    <text evidence="6">The sequence shown here is derived from an EMBL/GenBank/DDBJ whole genome shotgun (WGS) entry which is preliminary data.</text>
</comment>
<dbReference type="EMBL" id="JACVVK020000086">
    <property type="protein sequence ID" value="KAK7494190.1"/>
    <property type="molecule type" value="Genomic_DNA"/>
</dbReference>
<evidence type="ECO:0000259" key="5">
    <source>
        <dbReference type="Pfam" id="PF02826"/>
    </source>
</evidence>
<evidence type="ECO:0000313" key="6">
    <source>
        <dbReference type="EMBL" id="KAK7494190.1"/>
    </source>
</evidence>
<feature type="domain" description="D-isomer specific 2-hydroxyacid dehydrogenase NAD-binding" evidence="5">
    <location>
        <begin position="111"/>
        <end position="289"/>
    </location>
</feature>
<name>A0ABD0L4C4_9CAEN</name>
<dbReference type="PROSITE" id="PS00671">
    <property type="entry name" value="D_2_HYDROXYACID_DH_3"/>
    <property type="match status" value="1"/>
</dbReference>
<dbReference type="InterPro" id="IPR029753">
    <property type="entry name" value="D-isomer_DH_CS"/>
</dbReference>
<gene>
    <name evidence="6" type="ORF">BaRGS_00014663</name>
</gene>
<keyword evidence="1 3" id="KW-0560">Oxidoreductase</keyword>
<accession>A0ABD0L4C4</accession>
<keyword evidence="7" id="KW-1185">Reference proteome</keyword>
<dbReference type="InterPro" id="IPR029752">
    <property type="entry name" value="D-isomer_DH_CS1"/>
</dbReference>
<dbReference type="SUPFAM" id="SSF52283">
    <property type="entry name" value="Formate/glycerate dehydrogenase catalytic domain-like"/>
    <property type="match status" value="1"/>
</dbReference>
<dbReference type="SUPFAM" id="SSF51735">
    <property type="entry name" value="NAD(P)-binding Rossmann-fold domains"/>
    <property type="match status" value="1"/>
</dbReference>
<dbReference type="PROSITE" id="PS00065">
    <property type="entry name" value="D_2_HYDROXYACID_DH_1"/>
    <property type="match status" value="1"/>
</dbReference>